<dbReference type="AlphaFoldDB" id="A0A4Y2E6Z2"/>
<organism evidence="1 2">
    <name type="scientific">Araneus ventricosus</name>
    <name type="common">Orbweaver spider</name>
    <name type="synonym">Epeira ventricosa</name>
    <dbReference type="NCBI Taxonomy" id="182803"/>
    <lineage>
        <taxon>Eukaryota</taxon>
        <taxon>Metazoa</taxon>
        <taxon>Ecdysozoa</taxon>
        <taxon>Arthropoda</taxon>
        <taxon>Chelicerata</taxon>
        <taxon>Arachnida</taxon>
        <taxon>Araneae</taxon>
        <taxon>Araneomorphae</taxon>
        <taxon>Entelegynae</taxon>
        <taxon>Araneoidea</taxon>
        <taxon>Araneidae</taxon>
        <taxon>Araneus</taxon>
    </lineage>
</organism>
<gene>
    <name evidence="1" type="ORF">AVEN_46182_1</name>
</gene>
<reference evidence="1 2" key="1">
    <citation type="journal article" date="2019" name="Sci. Rep.">
        <title>Orb-weaving spider Araneus ventricosus genome elucidates the spidroin gene catalogue.</title>
        <authorList>
            <person name="Kono N."/>
            <person name="Nakamura H."/>
            <person name="Ohtoshi R."/>
            <person name="Moran D.A.P."/>
            <person name="Shinohara A."/>
            <person name="Yoshida Y."/>
            <person name="Fujiwara M."/>
            <person name="Mori M."/>
            <person name="Tomita M."/>
            <person name="Arakawa K."/>
        </authorList>
    </citation>
    <scope>NUCLEOTIDE SEQUENCE [LARGE SCALE GENOMIC DNA]</scope>
</reference>
<sequence length="304" mass="35231">MVWWSIMGSLVSYYFEANTRAISDSRLDDETTLEAGILFKLRRYNNGRASGLLRLIYEGATCPYTRRIFIGFTDNRYRYKLRRNSEKGAVETNEEKLKTIPYPRHNVLFAKPLMMTSLCYIYPRAHPLSATPKQEFIHRYREINASRLLGMLVRKNGSTDDCVDTIRQFSQLTKLRIRMEQPFQFSAGYFQKTTLPLQLELNWDFCRLIKVCCGSVSNSLRNDVTQRDVSSADKKKDIMQLKAKRCGSQVRKGLEIFQPLRKPQTAEKTYHHGKEGPFLPQVLARGMIIPPLRVPANLWSCPCN</sequence>
<comment type="caution">
    <text evidence="1">The sequence shown here is derived from an EMBL/GenBank/DDBJ whole genome shotgun (WGS) entry which is preliminary data.</text>
</comment>
<name>A0A4Y2E6Z2_ARAVE</name>
<proteinExistence type="predicted"/>
<accession>A0A4Y2E6Z2</accession>
<keyword evidence="2" id="KW-1185">Reference proteome</keyword>
<evidence type="ECO:0000313" key="1">
    <source>
        <dbReference type="EMBL" id="GBM24681.1"/>
    </source>
</evidence>
<dbReference type="EMBL" id="BGPR01000525">
    <property type="protein sequence ID" value="GBM24681.1"/>
    <property type="molecule type" value="Genomic_DNA"/>
</dbReference>
<evidence type="ECO:0000313" key="2">
    <source>
        <dbReference type="Proteomes" id="UP000499080"/>
    </source>
</evidence>
<dbReference type="Proteomes" id="UP000499080">
    <property type="component" value="Unassembled WGS sequence"/>
</dbReference>
<protein>
    <submittedName>
        <fullName evidence="1">Uncharacterized protein</fullName>
    </submittedName>
</protein>